<comment type="caution">
    <text evidence="1">The sequence shown here is derived from an EMBL/GenBank/DDBJ whole genome shotgun (WGS) entry which is preliminary data.</text>
</comment>
<protein>
    <submittedName>
        <fullName evidence="1">DUF2277 domain-containing protein</fullName>
    </submittedName>
</protein>
<evidence type="ECO:0000313" key="2">
    <source>
        <dbReference type="Proteomes" id="UP000309676"/>
    </source>
</evidence>
<organism evidence="1 2">
    <name type="scientific">Paenibacillus antri</name>
    <dbReference type="NCBI Taxonomy" id="2582848"/>
    <lineage>
        <taxon>Bacteria</taxon>
        <taxon>Bacillati</taxon>
        <taxon>Bacillota</taxon>
        <taxon>Bacilli</taxon>
        <taxon>Bacillales</taxon>
        <taxon>Paenibacillaceae</taxon>
        <taxon>Paenibacillus</taxon>
    </lineage>
</organism>
<accession>A0A5R9GEQ8</accession>
<gene>
    <name evidence="1" type="ORF">FE782_08160</name>
</gene>
<proteinExistence type="predicted"/>
<dbReference type="Proteomes" id="UP000309676">
    <property type="component" value="Unassembled WGS sequence"/>
</dbReference>
<dbReference type="AlphaFoldDB" id="A0A5R9GEQ8"/>
<dbReference type="RefSeq" id="WP_138193591.1">
    <property type="nucleotide sequence ID" value="NZ_VCIW01000004.1"/>
</dbReference>
<name>A0A5R9GEQ8_9BACL</name>
<keyword evidence="2" id="KW-1185">Reference proteome</keyword>
<dbReference type="OrthoDB" id="2720376at2"/>
<dbReference type="InterPro" id="IPR018735">
    <property type="entry name" value="DUF2277"/>
</dbReference>
<dbReference type="Pfam" id="PF10041">
    <property type="entry name" value="DUF2277"/>
    <property type="match status" value="1"/>
</dbReference>
<dbReference type="EMBL" id="VCIW01000004">
    <property type="protein sequence ID" value="TLS52600.1"/>
    <property type="molecule type" value="Genomic_DNA"/>
</dbReference>
<reference evidence="1 2" key="1">
    <citation type="submission" date="2019-05" db="EMBL/GenBank/DDBJ databases">
        <authorList>
            <person name="Narsing Rao M.P."/>
            <person name="Li W.J."/>
        </authorList>
    </citation>
    <scope>NUCLEOTIDE SEQUENCE [LARGE SCALE GENOMIC DNA]</scope>
    <source>
        <strain evidence="1 2">SYSU_K30003</strain>
    </source>
</reference>
<sequence>MCRNIKTLFNFDPPATEEEIMAASLQFVRKVSGFNEPSKANADAFRAAVDEVAAAASRLLDSLVTNAEPRNRDVELERARARNAKRFGNPSSGGGNDG</sequence>
<evidence type="ECO:0000313" key="1">
    <source>
        <dbReference type="EMBL" id="TLS52600.1"/>
    </source>
</evidence>